<feature type="transmembrane region" description="Helical" evidence="6">
    <location>
        <begin position="85"/>
        <end position="117"/>
    </location>
</feature>
<evidence type="ECO:0000256" key="3">
    <source>
        <dbReference type="ARBA" id="ARBA00022692"/>
    </source>
</evidence>
<feature type="transmembrane region" description="Helical" evidence="6">
    <location>
        <begin position="129"/>
        <end position="146"/>
    </location>
</feature>
<proteinExistence type="inferred from homology"/>
<name>A0AAJ0FFM9_9PEZI</name>
<evidence type="ECO:0000256" key="1">
    <source>
        <dbReference type="ARBA" id="ARBA00004141"/>
    </source>
</evidence>
<dbReference type="GeneID" id="85313258"/>
<gene>
    <name evidence="7" type="ORF">QBC33DRAFT_560592</name>
</gene>
<dbReference type="InterPro" id="IPR019334">
    <property type="entry name" value="TMEM170A/B/YPR153W-like"/>
</dbReference>
<dbReference type="Pfam" id="PF10190">
    <property type="entry name" value="Tmemb_170"/>
    <property type="match status" value="1"/>
</dbReference>
<accession>A0AAJ0FFM9</accession>
<dbReference type="EMBL" id="MU839014">
    <property type="protein sequence ID" value="KAK1765672.1"/>
    <property type="molecule type" value="Genomic_DNA"/>
</dbReference>
<evidence type="ECO:0008006" key="9">
    <source>
        <dbReference type="Google" id="ProtNLM"/>
    </source>
</evidence>
<keyword evidence="3 6" id="KW-0812">Transmembrane</keyword>
<dbReference type="Proteomes" id="UP001244011">
    <property type="component" value="Unassembled WGS sequence"/>
</dbReference>
<evidence type="ECO:0000256" key="5">
    <source>
        <dbReference type="ARBA" id="ARBA00023136"/>
    </source>
</evidence>
<reference evidence="7" key="1">
    <citation type="submission" date="2023-06" db="EMBL/GenBank/DDBJ databases">
        <title>Genome-scale phylogeny and comparative genomics of the fungal order Sordariales.</title>
        <authorList>
            <consortium name="Lawrence Berkeley National Laboratory"/>
            <person name="Hensen N."/>
            <person name="Bonometti L."/>
            <person name="Westerberg I."/>
            <person name="Brannstrom I.O."/>
            <person name="Guillou S."/>
            <person name="Cros-Aarteil S."/>
            <person name="Calhoun S."/>
            <person name="Haridas S."/>
            <person name="Kuo A."/>
            <person name="Mondo S."/>
            <person name="Pangilinan J."/>
            <person name="Riley R."/>
            <person name="Labutti K."/>
            <person name="Andreopoulos B."/>
            <person name="Lipzen A."/>
            <person name="Chen C."/>
            <person name="Yanf M."/>
            <person name="Daum C."/>
            <person name="Ng V."/>
            <person name="Clum A."/>
            <person name="Steindorff A."/>
            <person name="Ohm R."/>
            <person name="Martin F."/>
            <person name="Silar P."/>
            <person name="Natvig D."/>
            <person name="Lalanne C."/>
            <person name="Gautier V."/>
            <person name="Ament-Velasquez S.L."/>
            <person name="Kruys A."/>
            <person name="Hutchinson M.I."/>
            <person name="Powell A.J."/>
            <person name="Barry K."/>
            <person name="Miller A.N."/>
            <person name="Grigoriev I.V."/>
            <person name="Debuchy R."/>
            <person name="Gladieux P."/>
            <person name="Thoren M.H."/>
            <person name="Johannesson H."/>
        </authorList>
    </citation>
    <scope>NUCLEOTIDE SEQUENCE</scope>
    <source>
        <strain evidence="7">8032-3</strain>
    </source>
</reference>
<keyword evidence="8" id="KW-1185">Reference proteome</keyword>
<keyword evidence="4 6" id="KW-1133">Transmembrane helix</keyword>
<keyword evidence="5 6" id="KW-0472">Membrane</keyword>
<protein>
    <recommendedName>
        <fullName evidence="9">Integral membrane protein</fullName>
    </recommendedName>
</protein>
<evidence type="ECO:0000256" key="2">
    <source>
        <dbReference type="ARBA" id="ARBA00006325"/>
    </source>
</evidence>
<evidence type="ECO:0000256" key="4">
    <source>
        <dbReference type="ARBA" id="ARBA00022989"/>
    </source>
</evidence>
<comment type="subcellular location">
    <subcellularLocation>
        <location evidence="1">Membrane</location>
        <topology evidence="1">Multi-pass membrane protein</topology>
    </subcellularLocation>
</comment>
<dbReference type="RefSeq" id="XP_060281885.1">
    <property type="nucleotide sequence ID" value="XM_060430071.1"/>
</dbReference>
<organism evidence="7 8">
    <name type="scientific">Phialemonium atrogriseum</name>
    <dbReference type="NCBI Taxonomy" id="1093897"/>
    <lineage>
        <taxon>Eukaryota</taxon>
        <taxon>Fungi</taxon>
        <taxon>Dikarya</taxon>
        <taxon>Ascomycota</taxon>
        <taxon>Pezizomycotina</taxon>
        <taxon>Sordariomycetes</taxon>
        <taxon>Sordariomycetidae</taxon>
        <taxon>Cephalothecales</taxon>
        <taxon>Cephalothecaceae</taxon>
        <taxon>Phialemonium</taxon>
    </lineage>
</organism>
<evidence type="ECO:0000313" key="7">
    <source>
        <dbReference type="EMBL" id="KAK1765672.1"/>
    </source>
</evidence>
<dbReference type="AlphaFoldDB" id="A0AAJ0FFM9"/>
<dbReference type="PANTHER" id="PTHR22779:SF6">
    <property type="entry name" value="SD17342P"/>
    <property type="match status" value="1"/>
</dbReference>
<dbReference type="GO" id="GO:0016020">
    <property type="term" value="C:membrane"/>
    <property type="evidence" value="ECO:0007669"/>
    <property type="project" value="UniProtKB-SubCell"/>
</dbReference>
<evidence type="ECO:0000256" key="6">
    <source>
        <dbReference type="SAM" id="Phobius"/>
    </source>
</evidence>
<dbReference type="PANTHER" id="PTHR22779">
    <property type="entry name" value="SD17342P"/>
    <property type="match status" value="1"/>
</dbReference>
<comment type="similarity">
    <text evidence="2">Belongs to the TMEM170 family.</text>
</comment>
<sequence>MAAPHAFMDSFPLDRREARRAVDATPPFPSLHWPPIGLTWTLHNLGDMWRFILLWTMIIYALFHLGAAGIALAMQVGKRRSNWKFLWMVPIFYLVVAGLEALFAGSIVGLIVGAIYLSGHYPMSTWIPFFWGWINVLVLIISSFTIQGGL</sequence>
<evidence type="ECO:0000313" key="8">
    <source>
        <dbReference type="Proteomes" id="UP001244011"/>
    </source>
</evidence>
<feature type="transmembrane region" description="Helical" evidence="6">
    <location>
        <begin position="52"/>
        <end position="73"/>
    </location>
</feature>
<comment type="caution">
    <text evidence="7">The sequence shown here is derived from an EMBL/GenBank/DDBJ whole genome shotgun (WGS) entry which is preliminary data.</text>
</comment>